<feature type="coiled-coil region" evidence="1">
    <location>
        <begin position="5"/>
        <end position="39"/>
    </location>
</feature>
<dbReference type="Proteomes" id="UP000007264">
    <property type="component" value="Unassembled WGS sequence"/>
</dbReference>
<dbReference type="EMBL" id="AGSI01000010">
    <property type="protein sequence ID" value="EIE22415.1"/>
    <property type="molecule type" value="Genomic_DNA"/>
</dbReference>
<name>I0YVJ6_COCSC</name>
<accession>I0YVJ6</accession>
<evidence type="ECO:0000256" key="2">
    <source>
        <dbReference type="SAM" id="MobiDB-lite"/>
    </source>
</evidence>
<dbReference type="AlphaFoldDB" id="I0YVJ6"/>
<keyword evidence="1" id="KW-0175">Coiled coil</keyword>
<evidence type="ECO:0000313" key="3">
    <source>
        <dbReference type="EMBL" id="EIE22415.1"/>
    </source>
</evidence>
<dbReference type="RefSeq" id="XP_005646959.1">
    <property type="nucleotide sequence ID" value="XM_005646902.1"/>
</dbReference>
<gene>
    <name evidence="3" type="ORF">COCSUDRAFT_53805</name>
</gene>
<protein>
    <submittedName>
        <fullName evidence="3">Uncharacterized protein</fullName>
    </submittedName>
</protein>
<sequence>MEAAIAAHEAEVAELQAAINSEQQEVQALRVQVEMLRSSSQQKKDGQAAPERFAEALEWCSEVTALINTLVGVSIRRIEEDQLTIGLITHADPGCDANLDAPPQRWEHELALMLEPGKADVANASLQPPDVDISDIAAAAEGGARSLSFVVREVHARLADQLSRAADIGGTQPQGSQPESLPADVHT</sequence>
<feature type="region of interest" description="Disordered" evidence="2">
    <location>
        <begin position="165"/>
        <end position="187"/>
    </location>
</feature>
<reference evidence="3 4" key="1">
    <citation type="journal article" date="2012" name="Genome Biol.">
        <title>The genome of the polar eukaryotic microalga coccomyxa subellipsoidea reveals traits of cold adaptation.</title>
        <authorList>
            <person name="Blanc G."/>
            <person name="Agarkova I."/>
            <person name="Grimwood J."/>
            <person name="Kuo A."/>
            <person name="Brueggeman A."/>
            <person name="Dunigan D."/>
            <person name="Gurnon J."/>
            <person name="Ladunga I."/>
            <person name="Lindquist E."/>
            <person name="Lucas S."/>
            <person name="Pangilinan J."/>
            <person name="Proschold T."/>
            <person name="Salamov A."/>
            <person name="Schmutz J."/>
            <person name="Weeks D."/>
            <person name="Yamada T."/>
            <person name="Claverie J.M."/>
            <person name="Grigoriev I."/>
            <person name="Van Etten J."/>
            <person name="Lomsadze A."/>
            <person name="Borodovsky M."/>
        </authorList>
    </citation>
    <scope>NUCLEOTIDE SEQUENCE [LARGE SCALE GENOMIC DNA]</scope>
    <source>
        <strain evidence="3 4">C-169</strain>
    </source>
</reference>
<proteinExistence type="predicted"/>
<evidence type="ECO:0000313" key="4">
    <source>
        <dbReference type="Proteomes" id="UP000007264"/>
    </source>
</evidence>
<comment type="caution">
    <text evidence="3">The sequence shown here is derived from an EMBL/GenBank/DDBJ whole genome shotgun (WGS) entry which is preliminary data.</text>
</comment>
<dbReference type="GeneID" id="17040401"/>
<dbReference type="STRING" id="574566.I0YVJ6"/>
<organism evidence="3 4">
    <name type="scientific">Coccomyxa subellipsoidea (strain C-169)</name>
    <name type="common">Green microalga</name>
    <dbReference type="NCBI Taxonomy" id="574566"/>
    <lineage>
        <taxon>Eukaryota</taxon>
        <taxon>Viridiplantae</taxon>
        <taxon>Chlorophyta</taxon>
        <taxon>core chlorophytes</taxon>
        <taxon>Trebouxiophyceae</taxon>
        <taxon>Trebouxiophyceae incertae sedis</taxon>
        <taxon>Coccomyxaceae</taxon>
        <taxon>Coccomyxa</taxon>
        <taxon>Coccomyxa subellipsoidea</taxon>
    </lineage>
</organism>
<evidence type="ECO:0000256" key="1">
    <source>
        <dbReference type="SAM" id="Coils"/>
    </source>
</evidence>
<keyword evidence="4" id="KW-1185">Reference proteome</keyword>
<dbReference type="KEGG" id="csl:COCSUDRAFT_53805"/>